<dbReference type="GeneID" id="83177639"/>
<dbReference type="RefSeq" id="XP_058309800.1">
    <property type="nucleotide sequence ID" value="XM_058450338.1"/>
</dbReference>
<name>A0A9W9N1Q8_9EURO</name>
<evidence type="ECO:0000259" key="2">
    <source>
        <dbReference type="Pfam" id="PF23074"/>
    </source>
</evidence>
<reference evidence="4" key="2">
    <citation type="journal article" date="2023" name="IMA Fungus">
        <title>Comparative genomic study of the Penicillium genus elucidates a diverse pangenome and 15 lateral gene transfer events.</title>
        <authorList>
            <person name="Petersen C."/>
            <person name="Sorensen T."/>
            <person name="Nielsen M.R."/>
            <person name="Sondergaard T.E."/>
            <person name="Sorensen J.L."/>
            <person name="Fitzpatrick D.A."/>
            <person name="Frisvad J.C."/>
            <person name="Nielsen K.L."/>
        </authorList>
    </citation>
    <scope>NUCLEOTIDE SEQUENCE</scope>
    <source>
        <strain evidence="4">IBT 15544</strain>
    </source>
</reference>
<protein>
    <submittedName>
        <fullName evidence="4">Uncharacterized protein</fullName>
    </submittedName>
</protein>
<dbReference type="InterPro" id="IPR057082">
    <property type="entry name" value="PH_C"/>
</dbReference>
<feature type="compositionally biased region" description="Polar residues" evidence="1">
    <location>
        <begin position="175"/>
        <end position="184"/>
    </location>
</feature>
<dbReference type="EMBL" id="JAPQKR010000008">
    <property type="protein sequence ID" value="KAJ5211630.1"/>
    <property type="molecule type" value="Genomic_DNA"/>
</dbReference>
<sequence length="537" mass="60816">MDLRLSADECEDAAAGFSTFRAPLPEHATEVTALMSDFYALSSTLGSLDDTIKDPRYRRNWPLVQGDLELVRFSLKYTIEDILDFFGRLDGGKATQAGYKRVWLDLSRFFWDESQYSLGTRLAQYKTFLREISDLMRDRAHDLPLIAGYRSGIKTLMTSQEKRVAARFARMSLGRNLSSGGSTDPPSPVSDRRPRRRSFERPRPHRSPQSPLSPQSPISGTFSDVPPSAPDAPDAPSSILTGSTSATTATSQSNTSEAVQYHWIREAFSNYDSETPIPNTPDKAGCFGEPQSGIKQLLKEQGFEQLLQLAFNDSSNMTIYFFLRDSDHRVRIVIKTPHRSRPSEYFCLPLNMLEIIRQGSSLQLCRRRHGGTQLVLWATLKFTTIESMVVFFCTFLALRSQDSGRPVDNIRDYEMEDEEELFGGQILDNNYRHALRIYHDTVSGAIRLQASVHLSDMDRTPVWTAFVTPHLGRRGWLRRLDHRTVLVRELRPTILMSAEDYNPPVTPRGEHILKFASRSDADEFLGAMEDAALTLIT</sequence>
<gene>
    <name evidence="4" type="ORF">N7498_003276</name>
</gene>
<dbReference type="AlphaFoldDB" id="A0A9W9N1Q8"/>
<reference evidence="4" key="1">
    <citation type="submission" date="2022-12" db="EMBL/GenBank/DDBJ databases">
        <authorList>
            <person name="Petersen C."/>
        </authorList>
    </citation>
    <scope>NUCLEOTIDE SEQUENCE</scope>
    <source>
        <strain evidence="4">IBT 15544</strain>
    </source>
</reference>
<feature type="domain" description="PH" evidence="2">
    <location>
        <begin position="293"/>
        <end position="418"/>
    </location>
</feature>
<feature type="compositionally biased region" description="Low complexity" evidence="1">
    <location>
        <begin position="207"/>
        <end position="255"/>
    </location>
</feature>
<dbReference type="InterPro" id="IPR057081">
    <property type="entry name" value="PH_N"/>
</dbReference>
<evidence type="ECO:0000313" key="4">
    <source>
        <dbReference type="EMBL" id="KAJ5211630.1"/>
    </source>
</evidence>
<dbReference type="Pfam" id="PF23076">
    <property type="entry name" value="PH_FT_C"/>
    <property type="match status" value="1"/>
</dbReference>
<evidence type="ECO:0000256" key="1">
    <source>
        <dbReference type="SAM" id="MobiDB-lite"/>
    </source>
</evidence>
<evidence type="ECO:0000313" key="5">
    <source>
        <dbReference type="Proteomes" id="UP001150904"/>
    </source>
</evidence>
<organism evidence="4 5">
    <name type="scientific">Penicillium cinerascens</name>
    <dbReference type="NCBI Taxonomy" id="70096"/>
    <lineage>
        <taxon>Eukaryota</taxon>
        <taxon>Fungi</taxon>
        <taxon>Dikarya</taxon>
        <taxon>Ascomycota</taxon>
        <taxon>Pezizomycotina</taxon>
        <taxon>Eurotiomycetes</taxon>
        <taxon>Eurotiomycetidae</taxon>
        <taxon>Eurotiales</taxon>
        <taxon>Aspergillaceae</taxon>
        <taxon>Penicillium</taxon>
    </lineage>
</organism>
<dbReference type="OrthoDB" id="5345571at2759"/>
<evidence type="ECO:0000259" key="3">
    <source>
        <dbReference type="Pfam" id="PF23076"/>
    </source>
</evidence>
<comment type="caution">
    <text evidence="4">The sequence shown here is derived from an EMBL/GenBank/DDBJ whole genome shotgun (WGS) entry which is preliminary data.</text>
</comment>
<feature type="region of interest" description="Disordered" evidence="1">
    <location>
        <begin position="175"/>
        <end position="255"/>
    </location>
</feature>
<accession>A0A9W9N1Q8</accession>
<dbReference type="Proteomes" id="UP001150904">
    <property type="component" value="Unassembled WGS sequence"/>
</dbReference>
<proteinExistence type="predicted"/>
<feature type="domain" description="PH" evidence="3">
    <location>
        <begin position="419"/>
        <end position="530"/>
    </location>
</feature>
<dbReference type="Pfam" id="PF23074">
    <property type="entry name" value="PH_FT_N"/>
    <property type="match status" value="1"/>
</dbReference>
<keyword evidence="5" id="KW-1185">Reference proteome</keyword>